<keyword evidence="2" id="KW-1185">Reference proteome</keyword>
<sequence length="148" mass="17019">MSVDNTAQQELELATKWLDITITNFIENMRKLRIEDTGTLMASFQKQVVGSAEGRLQMRLSYALYGKFVDMGVGRGMGAGVTKKDDGYDRIRMSRGRLKRYARKKRNWYATEMSYQTRRLSELMYELHGKLLLTTVNSALPSETTITF</sequence>
<gene>
    <name evidence="1" type="ORF">BXP70_20460</name>
</gene>
<dbReference type="OrthoDB" id="799931at2"/>
<dbReference type="RefSeq" id="WP_086595970.1">
    <property type="nucleotide sequence ID" value="NZ_MTSE01000013.1"/>
</dbReference>
<dbReference type="EMBL" id="MTSE01000013">
    <property type="protein sequence ID" value="OUJ71986.1"/>
    <property type="molecule type" value="Genomic_DNA"/>
</dbReference>
<accession>A0A243W9A5</accession>
<dbReference type="Proteomes" id="UP000194873">
    <property type="component" value="Unassembled WGS sequence"/>
</dbReference>
<comment type="caution">
    <text evidence="1">The sequence shown here is derived from an EMBL/GenBank/DDBJ whole genome shotgun (WGS) entry which is preliminary data.</text>
</comment>
<evidence type="ECO:0000313" key="1">
    <source>
        <dbReference type="EMBL" id="OUJ71986.1"/>
    </source>
</evidence>
<reference evidence="1 2" key="1">
    <citation type="submission" date="2017-01" db="EMBL/GenBank/DDBJ databases">
        <title>A new Hymenobacter.</title>
        <authorList>
            <person name="Liang Y."/>
            <person name="Feng F."/>
        </authorList>
    </citation>
    <scope>NUCLEOTIDE SEQUENCE [LARGE SCALE GENOMIC DNA]</scope>
    <source>
        <strain evidence="1">MIMBbqt21</strain>
    </source>
</reference>
<name>A0A243W9A5_9BACT</name>
<organism evidence="1 2">
    <name type="scientific">Hymenobacter crusticola</name>
    <dbReference type="NCBI Taxonomy" id="1770526"/>
    <lineage>
        <taxon>Bacteria</taxon>
        <taxon>Pseudomonadati</taxon>
        <taxon>Bacteroidota</taxon>
        <taxon>Cytophagia</taxon>
        <taxon>Cytophagales</taxon>
        <taxon>Hymenobacteraceae</taxon>
        <taxon>Hymenobacter</taxon>
    </lineage>
</organism>
<dbReference type="AlphaFoldDB" id="A0A243W9A5"/>
<evidence type="ECO:0000313" key="2">
    <source>
        <dbReference type="Proteomes" id="UP000194873"/>
    </source>
</evidence>
<proteinExistence type="predicted"/>
<protein>
    <submittedName>
        <fullName evidence="1">Uncharacterized protein</fullName>
    </submittedName>
</protein>